<protein>
    <submittedName>
        <fullName evidence="1">Uncharacterized protein</fullName>
    </submittedName>
</protein>
<reference evidence="1 2" key="1">
    <citation type="submission" date="2014-10" db="EMBL/GenBank/DDBJ databases">
        <title>Draft genome of the hookworm Ancylostoma caninum.</title>
        <authorList>
            <person name="Mitreva M."/>
        </authorList>
    </citation>
    <scope>NUCLEOTIDE SEQUENCE [LARGE SCALE GENOMIC DNA]</scope>
    <source>
        <strain evidence="1 2">Baltimore</strain>
    </source>
</reference>
<feature type="non-terminal residue" evidence="1">
    <location>
        <position position="1"/>
    </location>
</feature>
<dbReference type="Proteomes" id="UP000252519">
    <property type="component" value="Unassembled WGS sequence"/>
</dbReference>
<proteinExistence type="predicted"/>
<comment type="caution">
    <text evidence="1">The sequence shown here is derived from an EMBL/GenBank/DDBJ whole genome shotgun (WGS) entry which is preliminary data.</text>
</comment>
<name>A0A368F107_ANCCA</name>
<sequence>HHLGQGPSTSKPITVDDCICPPAAPPQRPLKLEIVPSNMVMKYQSGGDKMLVGTQLRSMNQESVAWGCCQLPLIRLHQVLTMCCLTVTGKLSKRKGKMPPKRKTREFMLKSTNDT</sequence>
<dbReference type="EMBL" id="JOJR01017647">
    <property type="protein sequence ID" value="RCN24680.1"/>
    <property type="molecule type" value="Genomic_DNA"/>
</dbReference>
<accession>A0A368F107</accession>
<keyword evidence="2" id="KW-1185">Reference proteome</keyword>
<organism evidence="1 2">
    <name type="scientific">Ancylostoma caninum</name>
    <name type="common">Dog hookworm</name>
    <dbReference type="NCBI Taxonomy" id="29170"/>
    <lineage>
        <taxon>Eukaryota</taxon>
        <taxon>Metazoa</taxon>
        <taxon>Ecdysozoa</taxon>
        <taxon>Nematoda</taxon>
        <taxon>Chromadorea</taxon>
        <taxon>Rhabditida</taxon>
        <taxon>Rhabditina</taxon>
        <taxon>Rhabditomorpha</taxon>
        <taxon>Strongyloidea</taxon>
        <taxon>Ancylostomatidae</taxon>
        <taxon>Ancylostomatinae</taxon>
        <taxon>Ancylostoma</taxon>
    </lineage>
</organism>
<evidence type="ECO:0000313" key="2">
    <source>
        <dbReference type="Proteomes" id="UP000252519"/>
    </source>
</evidence>
<evidence type="ECO:0000313" key="1">
    <source>
        <dbReference type="EMBL" id="RCN24680.1"/>
    </source>
</evidence>
<dbReference type="AlphaFoldDB" id="A0A368F107"/>
<gene>
    <name evidence="1" type="ORF">ANCCAN_29619</name>
</gene>